<dbReference type="InterPro" id="IPR050188">
    <property type="entry name" value="RluA_PseudoU_synthase"/>
</dbReference>
<dbReference type="CDD" id="cd02869">
    <property type="entry name" value="PseudoU_synth_RluA_like"/>
    <property type="match status" value="1"/>
</dbReference>
<dbReference type="Proteomes" id="UP000051269">
    <property type="component" value="Unassembled WGS sequence"/>
</dbReference>
<organism evidence="3 4">
    <name type="scientific">Verrucomicrobia subdivision 6 bacterium BACL9 MAG-120507-bin52</name>
    <dbReference type="NCBI Taxonomy" id="1655590"/>
    <lineage>
        <taxon>Bacteria</taxon>
        <taxon>Pseudomonadati</taxon>
        <taxon>Verrucomicrobiota</taxon>
        <taxon>Verrucomicrobiia</taxon>
        <taxon>Verrucomicrobiales</taxon>
        <taxon>Verrucomicrobia subdivision 6</taxon>
    </lineage>
</organism>
<dbReference type="EMBL" id="LIBO01000371">
    <property type="protein sequence ID" value="KRO59698.1"/>
    <property type="molecule type" value="Genomic_DNA"/>
</dbReference>
<protein>
    <recommendedName>
        <fullName evidence="2">Pseudouridine synthase RsuA/RluA-like domain-containing protein</fullName>
    </recommendedName>
</protein>
<name>A0A0R2REP0_9BACT</name>
<dbReference type="SUPFAM" id="SSF55120">
    <property type="entry name" value="Pseudouridine synthase"/>
    <property type="match status" value="1"/>
</dbReference>
<dbReference type="GO" id="GO:0000455">
    <property type="term" value="P:enzyme-directed rRNA pseudouridine synthesis"/>
    <property type="evidence" value="ECO:0007669"/>
    <property type="project" value="TreeGrafter"/>
</dbReference>
<dbReference type="InterPro" id="IPR006224">
    <property type="entry name" value="PsdUridine_synth_RluA-like_CS"/>
</dbReference>
<comment type="caution">
    <text evidence="3">The sequence shown here is derived from an EMBL/GenBank/DDBJ whole genome shotgun (WGS) entry which is preliminary data.</text>
</comment>
<gene>
    <name evidence="3" type="ORF">ABR82_09025</name>
</gene>
<feature type="domain" description="Pseudouridine synthase RsuA/RluA-like" evidence="2">
    <location>
        <begin position="28"/>
        <end position="188"/>
    </location>
</feature>
<proteinExistence type="inferred from homology"/>
<dbReference type="Gene3D" id="3.30.2350.10">
    <property type="entry name" value="Pseudouridine synthase"/>
    <property type="match status" value="1"/>
</dbReference>
<dbReference type="PROSITE" id="PS01129">
    <property type="entry name" value="PSI_RLU"/>
    <property type="match status" value="1"/>
</dbReference>
<dbReference type="PANTHER" id="PTHR21600:SF87">
    <property type="entry name" value="RNA PSEUDOURIDYLATE SYNTHASE DOMAIN-CONTAINING PROTEIN 1"/>
    <property type="match status" value="1"/>
</dbReference>
<evidence type="ECO:0000259" key="2">
    <source>
        <dbReference type="Pfam" id="PF00849"/>
    </source>
</evidence>
<comment type="similarity">
    <text evidence="1">Belongs to the pseudouridine synthase RluA family.</text>
</comment>
<reference evidence="3 4" key="1">
    <citation type="submission" date="2015-10" db="EMBL/GenBank/DDBJ databases">
        <title>Metagenome-Assembled Genomes uncover a global brackish microbiome.</title>
        <authorList>
            <person name="Hugerth L.W."/>
            <person name="Larsson J."/>
            <person name="Alneberg J."/>
            <person name="Lindh M.V."/>
            <person name="Legrand C."/>
            <person name="Pinhassi J."/>
            <person name="Andersson A.F."/>
        </authorList>
    </citation>
    <scope>NUCLEOTIDE SEQUENCE [LARGE SCALE GENOMIC DNA]</scope>
    <source>
        <strain evidence="3">BACL18 MAG-120507-bin52</strain>
    </source>
</reference>
<dbReference type="GO" id="GO:0003723">
    <property type="term" value="F:RNA binding"/>
    <property type="evidence" value="ECO:0007669"/>
    <property type="project" value="InterPro"/>
</dbReference>
<evidence type="ECO:0000313" key="4">
    <source>
        <dbReference type="Proteomes" id="UP000051269"/>
    </source>
</evidence>
<dbReference type="GO" id="GO:0009982">
    <property type="term" value="F:pseudouridine synthase activity"/>
    <property type="evidence" value="ECO:0007669"/>
    <property type="project" value="InterPro"/>
</dbReference>
<dbReference type="InterPro" id="IPR020103">
    <property type="entry name" value="PsdUridine_synth_cat_dom_sf"/>
</dbReference>
<evidence type="ECO:0000256" key="1">
    <source>
        <dbReference type="ARBA" id="ARBA00010876"/>
    </source>
</evidence>
<dbReference type="PANTHER" id="PTHR21600">
    <property type="entry name" value="MITOCHONDRIAL RNA PSEUDOURIDINE SYNTHASE"/>
    <property type="match status" value="1"/>
</dbReference>
<dbReference type="Pfam" id="PF00849">
    <property type="entry name" value="PseudoU_synth_2"/>
    <property type="match status" value="1"/>
</dbReference>
<dbReference type="AlphaFoldDB" id="A0A0R2REP0"/>
<dbReference type="InterPro" id="IPR006145">
    <property type="entry name" value="PsdUridine_synth_RsuA/RluA"/>
</dbReference>
<accession>A0A0R2REP0</accession>
<evidence type="ECO:0000313" key="3">
    <source>
        <dbReference type="EMBL" id="KRO59698.1"/>
    </source>
</evidence>
<sequence>MLEENKPSGQWPLGPGVEIVKEGPAGLYALSKPSGVRSQPKEGGKDAQALFTCSYSLRDEAYHLPPDKGGGKVWLLHRLDGGTSGVILVAREEQTAAEVKYAFAQHQVRKRYVAVVFGWPERVNAVWKDRIEVIKEKGRVRARPGNGSWAEAVMKERGRGKGVAGAMSLLELEPKTGRTHQLRIQCSQRNLPIVGDRTYGDFEKNRVLAKSTGQQGMFLHAERVKVPFRGNDWEAGVTVPERFRVLLVK</sequence>
<dbReference type="GO" id="GO:0140098">
    <property type="term" value="F:catalytic activity, acting on RNA"/>
    <property type="evidence" value="ECO:0007669"/>
    <property type="project" value="UniProtKB-ARBA"/>
</dbReference>